<protein>
    <submittedName>
        <fullName evidence="2">Uncharacterized protein</fullName>
    </submittedName>
</protein>
<keyword evidence="3" id="KW-1185">Reference proteome</keyword>
<evidence type="ECO:0000313" key="3">
    <source>
        <dbReference type="Proteomes" id="UP001286313"/>
    </source>
</evidence>
<organism evidence="2 3">
    <name type="scientific">Petrolisthes cinctipes</name>
    <name type="common">Flat porcelain crab</name>
    <dbReference type="NCBI Taxonomy" id="88211"/>
    <lineage>
        <taxon>Eukaryota</taxon>
        <taxon>Metazoa</taxon>
        <taxon>Ecdysozoa</taxon>
        <taxon>Arthropoda</taxon>
        <taxon>Crustacea</taxon>
        <taxon>Multicrustacea</taxon>
        <taxon>Malacostraca</taxon>
        <taxon>Eumalacostraca</taxon>
        <taxon>Eucarida</taxon>
        <taxon>Decapoda</taxon>
        <taxon>Pleocyemata</taxon>
        <taxon>Anomura</taxon>
        <taxon>Galatheoidea</taxon>
        <taxon>Porcellanidae</taxon>
        <taxon>Petrolisthes</taxon>
    </lineage>
</organism>
<gene>
    <name evidence="2" type="ORF">Pcinc_016691</name>
</gene>
<dbReference type="Proteomes" id="UP001286313">
    <property type="component" value="Unassembled WGS sequence"/>
</dbReference>
<accession>A0AAE1FQK6</accession>
<name>A0AAE1FQK6_PETCI</name>
<proteinExistence type="predicted"/>
<dbReference type="EMBL" id="JAWQEG010001530">
    <property type="protein sequence ID" value="KAK3878682.1"/>
    <property type="molecule type" value="Genomic_DNA"/>
</dbReference>
<sequence length="82" mass="9316">MKDMSSEHQSVDGKAWVETDGEAKDWSDNIWTRRTRKQAAAMQDIGCHNHFQSHSTALPPHLASPRLLCTRPRDCVCLVINK</sequence>
<dbReference type="AlphaFoldDB" id="A0AAE1FQK6"/>
<reference evidence="2" key="1">
    <citation type="submission" date="2023-10" db="EMBL/GenBank/DDBJ databases">
        <title>Genome assemblies of two species of porcelain crab, Petrolisthes cinctipes and Petrolisthes manimaculis (Anomura: Porcellanidae).</title>
        <authorList>
            <person name="Angst P."/>
        </authorList>
    </citation>
    <scope>NUCLEOTIDE SEQUENCE</scope>
    <source>
        <strain evidence="2">PB745_01</strain>
        <tissue evidence="2">Gill</tissue>
    </source>
</reference>
<comment type="caution">
    <text evidence="2">The sequence shown here is derived from an EMBL/GenBank/DDBJ whole genome shotgun (WGS) entry which is preliminary data.</text>
</comment>
<feature type="region of interest" description="Disordered" evidence="1">
    <location>
        <begin position="1"/>
        <end position="20"/>
    </location>
</feature>
<evidence type="ECO:0000256" key="1">
    <source>
        <dbReference type="SAM" id="MobiDB-lite"/>
    </source>
</evidence>
<evidence type="ECO:0000313" key="2">
    <source>
        <dbReference type="EMBL" id="KAK3878682.1"/>
    </source>
</evidence>